<reference evidence="9 10" key="1">
    <citation type="submission" date="2024-01" db="EMBL/GenBank/DDBJ databases">
        <title>Comparative genomics of Cryptococcus and Kwoniella reveals pathogenesis evolution and contrasting modes of karyotype evolution via chromosome fusion or intercentromeric recombination.</title>
        <authorList>
            <person name="Coelho M.A."/>
            <person name="David-Palma M."/>
            <person name="Shea T."/>
            <person name="Bowers K."/>
            <person name="McGinley-Smith S."/>
            <person name="Mohammad A.W."/>
            <person name="Gnirke A."/>
            <person name="Yurkov A.M."/>
            <person name="Nowrousian M."/>
            <person name="Sun S."/>
            <person name="Cuomo C.A."/>
            <person name="Heitman J."/>
        </authorList>
    </citation>
    <scope>NUCLEOTIDE SEQUENCE [LARGE SCALE GENOMIC DNA]</scope>
    <source>
        <strain evidence="9">CBS 11374</strain>
    </source>
</reference>
<evidence type="ECO:0000256" key="6">
    <source>
        <dbReference type="ARBA" id="ARBA00023136"/>
    </source>
</evidence>
<evidence type="ECO:0000256" key="7">
    <source>
        <dbReference type="SAM" id="MobiDB-lite"/>
    </source>
</evidence>
<proteinExistence type="inferred from homology"/>
<name>A0ABZ1D735_9TREE</name>
<gene>
    <name evidence="9" type="ORF">IL334_006408</name>
</gene>
<evidence type="ECO:0000313" key="9">
    <source>
        <dbReference type="EMBL" id="WRT69422.1"/>
    </source>
</evidence>
<sequence length="280" mass="31757">MSATPHPLSSPPPSSPSSPSHLPQTPFTPADSEGISESRPFITPSTIRNLQEHTGHPRIQAIPDSNENVISNRNGYGNGNDQSFSVIRTPGQSQPLGKGSGMGYKDWEEEYEREKYKKLEIKVQNDLKGWRGGIGQPKSSVQWQAIPKNSYFHQPQTGIIGKHLPKEMVRIERDWSDGEICKFETMFPMELEGRIEPIQMTSFINSLNEILHSAYAVKAAIWDNIVAISTLWTSLIWRQSHFEKELQRAEEFIQLKNKQLFNPNGCNVLSPRYVALQFVR</sequence>
<dbReference type="GeneID" id="87958538"/>
<dbReference type="PANTHER" id="PTHR13254">
    <property type="entry name" value="GOLGI AUTOANTIGEN, GOLGIN SUBFAMILY A, 7"/>
    <property type="match status" value="1"/>
</dbReference>
<dbReference type="RefSeq" id="XP_062794161.1">
    <property type="nucleotide sequence ID" value="XM_062938110.1"/>
</dbReference>
<evidence type="ECO:0000256" key="1">
    <source>
        <dbReference type="ARBA" id="ARBA00004406"/>
    </source>
</evidence>
<dbReference type="Proteomes" id="UP001329825">
    <property type="component" value="Chromosome 9"/>
</dbReference>
<evidence type="ECO:0000256" key="4">
    <source>
        <dbReference type="ARBA" id="ARBA00018463"/>
    </source>
</evidence>
<evidence type="ECO:0000256" key="5">
    <source>
        <dbReference type="ARBA" id="ARBA00022824"/>
    </source>
</evidence>
<dbReference type="InterPro" id="IPR051371">
    <property type="entry name" value="Ras_palmitoyltransferase"/>
</dbReference>
<feature type="domain" description="Golgin subfamily A member 7/ERF4" evidence="8">
    <location>
        <begin position="168"/>
        <end position="279"/>
    </location>
</feature>
<protein>
    <recommendedName>
        <fullName evidence="4">Ras modification protein ERF4</fullName>
    </recommendedName>
</protein>
<comment type="subcellular location">
    <subcellularLocation>
        <location evidence="1">Endoplasmic reticulum membrane</location>
        <topology evidence="1">Peripheral membrane protein</topology>
    </subcellularLocation>
</comment>
<evidence type="ECO:0000313" key="10">
    <source>
        <dbReference type="Proteomes" id="UP001329825"/>
    </source>
</evidence>
<evidence type="ECO:0000256" key="2">
    <source>
        <dbReference type="ARBA" id="ARBA00007732"/>
    </source>
</evidence>
<keyword evidence="5" id="KW-0256">Endoplasmic reticulum</keyword>
<organism evidence="9 10">
    <name type="scientific">Kwoniella shivajii</name>
    <dbReference type="NCBI Taxonomy" id="564305"/>
    <lineage>
        <taxon>Eukaryota</taxon>
        <taxon>Fungi</taxon>
        <taxon>Dikarya</taxon>
        <taxon>Basidiomycota</taxon>
        <taxon>Agaricomycotina</taxon>
        <taxon>Tremellomycetes</taxon>
        <taxon>Tremellales</taxon>
        <taxon>Cryptococcaceae</taxon>
        <taxon>Kwoniella</taxon>
    </lineage>
</organism>
<dbReference type="InterPro" id="IPR019383">
    <property type="entry name" value="Golgin_A_7/ERF4"/>
</dbReference>
<evidence type="ECO:0000256" key="3">
    <source>
        <dbReference type="ARBA" id="ARBA00011396"/>
    </source>
</evidence>
<accession>A0ABZ1D735</accession>
<evidence type="ECO:0000259" key="8">
    <source>
        <dbReference type="Pfam" id="PF10256"/>
    </source>
</evidence>
<comment type="similarity">
    <text evidence="2">Belongs to the ERF4 family.</text>
</comment>
<keyword evidence="6" id="KW-0472">Membrane</keyword>
<keyword evidence="10" id="KW-1185">Reference proteome</keyword>
<dbReference type="Pfam" id="PF10256">
    <property type="entry name" value="Erf4"/>
    <property type="match status" value="1"/>
</dbReference>
<dbReference type="PANTHER" id="PTHR13254:SF0">
    <property type="entry name" value="GOLGIN SUBFAMILY A MEMBER 7_ERF4 DOMAIN-CONTAINING PROTEIN"/>
    <property type="match status" value="1"/>
</dbReference>
<feature type="region of interest" description="Disordered" evidence="7">
    <location>
        <begin position="1"/>
        <end position="78"/>
    </location>
</feature>
<dbReference type="EMBL" id="CP141889">
    <property type="protein sequence ID" value="WRT69422.1"/>
    <property type="molecule type" value="Genomic_DNA"/>
</dbReference>
<comment type="subunit">
    <text evidence="3">Interacts with ERF2.</text>
</comment>
<feature type="compositionally biased region" description="Polar residues" evidence="7">
    <location>
        <begin position="63"/>
        <end position="78"/>
    </location>
</feature>